<dbReference type="Proteomes" id="UP000255129">
    <property type="component" value="Unassembled WGS sequence"/>
</dbReference>
<dbReference type="AlphaFoldDB" id="A0A379G8G8"/>
<organism evidence="1 2">
    <name type="scientific">Providencia rustigianii</name>
    <dbReference type="NCBI Taxonomy" id="158850"/>
    <lineage>
        <taxon>Bacteria</taxon>
        <taxon>Pseudomonadati</taxon>
        <taxon>Pseudomonadota</taxon>
        <taxon>Gammaproteobacteria</taxon>
        <taxon>Enterobacterales</taxon>
        <taxon>Morganellaceae</taxon>
        <taxon>Providencia</taxon>
    </lineage>
</organism>
<sequence>MKLDVLEAIGDLQITTLNFDIKRLIIETKC</sequence>
<name>A0A379G8G8_9GAMM</name>
<accession>A0A379G8G8</accession>
<proteinExistence type="predicted"/>
<gene>
    <name evidence="1" type="ORF">NCTC12026_03735</name>
</gene>
<protein>
    <submittedName>
        <fullName evidence="1">Uncharacterized protein</fullName>
    </submittedName>
</protein>
<reference evidence="1 2" key="1">
    <citation type="submission" date="2018-06" db="EMBL/GenBank/DDBJ databases">
        <authorList>
            <consortium name="Pathogen Informatics"/>
            <person name="Doyle S."/>
        </authorList>
    </citation>
    <scope>NUCLEOTIDE SEQUENCE [LARGE SCALE GENOMIC DNA]</scope>
    <source>
        <strain evidence="1 2">NCTC12026</strain>
    </source>
</reference>
<dbReference type="EMBL" id="UGUA01000002">
    <property type="protein sequence ID" value="SUC37257.1"/>
    <property type="molecule type" value="Genomic_DNA"/>
</dbReference>
<evidence type="ECO:0000313" key="2">
    <source>
        <dbReference type="Proteomes" id="UP000255129"/>
    </source>
</evidence>
<evidence type="ECO:0000313" key="1">
    <source>
        <dbReference type="EMBL" id="SUC37257.1"/>
    </source>
</evidence>